<proteinExistence type="predicted"/>
<dbReference type="InterPro" id="IPR050557">
    <property type="entry name" value="RTX_toxin/Mannuronan_C5-epim"/>
</dbReference>
<dbReference type="InterPro" id="IPR001343">
    <property type="entry name" value="Hemolysn_Ca-bd"/>
</dbReference>
<protein>
    <submittedName>
        <fullName evidence="3">Calcium-binding protein</fullName>
    </submittedName>
</protein>
<reference evidence="4" key="1">
    <citation type="journal article" date="2024" name="Algal Res.">
        <title>Biochemical, toxicological and genomic investigation of a high-biomass producing Limnothrix strain isolated from Italian shallow drinking water reservoir.</title>
        <authorList>
            <person name="Simonazzi M."/>
            <person name="Shishido T.K."/>
            <person name="Delbaje E."/>
            <person name="Wahlsten M."/>
            <person name="Fewer D.P."/>
            <person name="Sivonen K."/>
            <person name="Pezzolesi L."/>
            <person name="Pistocchi R."/>
        </authorList>
    </citation>
    <scope>NUCLEOTIDE SEQUENCE [LARGE SCALE GENOMIC DNA]</scope>
    <source>
        <strain evidence="4">LRLZ20PSL1</strain>
    </source>
</reference>
<accession>A0ABW7C880</accession>
<keyword evidence="4" id="KW-1185">Reference proteome</keyword>
<comment type="subcellular location">
    <subcellularLocation>
        <location evidence="1">Secreted</location>
    </subcellularLocation>
</comment>
<evidence type="ECO:0000256" key="2">
    <source>
        <dbReference type="ARBA" id="ARBA00022525"/>
    </source>
</evidence>
<evidence type="ECO:0000313" key="3">
    <source>
        <dbReference type="EMBL" id="MFG3817360.1"/>
    </source>
</evidence>
<dbReference type="EMBL" id="JAZAQF010000035">
    <property type="protein sequence ID" value="MFG3817360.1"/>
    <property type="molecule type" value="Genomic_DNA"/>
</dbReference>
<sequence length="415" mass="42313">MPTVTVAGTINAVDANNSGLYPLRTVPFGEYTITGLTAGSTQIVASANASTLDPYLQVFKKSGTTLTLVADNYDSSPTNKNSLVQFAAEAGTQYVVRIARSSADAGGFNLQVTNDASAVIAGPTAAGTADLSVGDITSQSFTFPTFPTVAELASPNGIPSGPSTGRDDLSGLPLFYLSDDADNTNLGVRVETKGFFVVGLNGNDTITGSSENDFFNGNRGNDVLLGGDGIDQIRGGKDSDSIDGGIGNEIILNGNDGNDLVRGGEGNDTVNGGRNSDLLFGDNGDDQLSGDFGQDILTGGAGADSFVLRADRDTTAGLSNTATSANSADIVADFVLGTDKIRLNTSDSLTLEKLSFEFVAINVSTEITGALTTGVKTGTAIKVNDPTSAVNGQYLGVVLGVLPGALNQSANFTVG</sequence>
<gene>
    <name evidence="3" type="ORF">VPK24_06890</name>
</gene>
<dbReference type="Proteomes" id="UP001604335">
    <property type="component" value="Unassembled WGS sequence"/>
</dbReference>
<evidence type="ECO:0000256" key="1">
    <source>
        <dbReference type="ARBA" id="ARBA00004613"/>
    </source>
</evidence>
<dbReference type="Gene3D" id="2.150.10.10">
    <property type="entry name" value="Serralysin-like metalloprotease, C-terminal"/>
    <property type="match status" value="2"/>
</dbReference>
<dbReference type="Pfam" id="PF00353">
    <property type="entry name" value="HemolysinCabind"/>
    <property type="match status" value="3"/>
</dbReference>
<evidence type="ECO:0000313" key="4">
    <source>
        <dbReference type="Proteomes" id="UP001604335"/>
    </source>
</evidence>
<dbReference type="PRINTS" id="PR00313">
    <property type="entry name" value="CABNDNGRPT"/>
</dbReference>
<dbReference type="PANTHER" id="PTHR38340:SF1">
    <property type="entry name" value="S-LAYER PROTEIN"/>
    <property type="match status" value="1"/>
</dbReference>
<dbReference type="PROSITE" id="PS00330">
    <property type="entry name" value="HEMOLYSIN_CALCIUM"/>
    <property type="match status" value="1"/>
</dbReference>
<dbReference type="RefSeq" id="WP_393011633.1">
    <property type="nucleotide sequence ID" value="NZ_JAZAQF010000035.1"/>
</dbReference>
<dbReference type="PANTHER" id="PTHR38340">
    <property type="entry name" value="S-LAYER PROTEIN"/>
    <property type="match status" value="1"/>
</dbReference>
<dbReference type="InterPro" id="IPR011049">
    <property type="entry name" value="Serralysin-like_metalloprot_C"/>
</dbReference>
<comment type="caution">
    <text evidence="3">The sequence shown here is derived from an EMBL/GenBank/DDBJ whole genome shotgun (WGS) entry which is preliminary data.</text>
</comment>
<name>A0ABW7C880_9CYAN</name>
<dbReference type="InterPro" id="IPR018511">
    <property type="entry name" value="Hemolysin-typ_Ca-bd_CS"/>
</dbReference>
<organism evidence="3 4">
    <name type="scientific">Limnothrix redekei LRLZ20PSL1</name>
    <dbReference type="NCBI Taxonomy" id="3112953"/>
    <lineage>
        <taxon>Bacteria</taxon>
        <taxon>Bacillati</taxon>
        <taxon>Cyanobacteriota</taxon>
        <taxon>Cyanophyceae</taxon>
        <taxon>Pseudanabaenales</taxon>
        <taxon>Pseudanabaenaceae</taxon>
        <taxon>Limnothrix</taxon>
    </lineage>
</organism>
<dbReference type="SUPFAM" id="SSF51120">
    <property type="entry name" value="beta-Roll"/>
    <property type="match status" value="2"/>
</dbReference>
<keyword evidence="2" id="KW-0964">Secreted</keyword>